<dbReference type="Pfam" id="PF01882">
    <property type="entry name" value="DUF58"/>
    <property type="match status" value="1"/>
</dbReference>
<dbReference type="STRING" id="80852.AWOD_II_0491"/>
<dbReference type="HOGENOM" id="CLU_054927_1_0_6"/>
<evidence type="ECO:0000259" key="1">
    <source>
        <dbReference type="Pfam" id="PF01882"/>
    </source>
</evidence>
<dbReference type="Proteomes" id="UP000032427">
    <property type="component" value="Chromosome 2"/>
</dbReference>
<dbReference type="InterPro" id="IPR002881">
    <property type="entry name" value="DUF58"/>
</dbReference>
<accession>A0A090I644</accession>
<dbReference type="InterPro" id="IPR036465">
    <property type="entry name" value="vWFA_dom_sf"/>
</dbReference>
<evidence type="ECO:0000313" key="2">
    <source>
        <dbReference type="EMBL" id="CED57135.1"/>
    </source>
</evidence>
<dbReference type="EMBL" id="LN554847">
    <property type="protein sequence ID" value="CED57135.1"/>
    <property type="molecule type" value="Genomic_DNA"/>
</dbReference>
<dbReference type="SUPFAM" id="SSF53300">
    <property type="entry name" value="vWA-like"/>
    <property type="match status" value="1"/>
</dbReference>
<keyword evidence="3" id="KW-1185">Reference proteome</keyword>
<dbReference type="PANTHER" id="PTHR33608:SF12">
    <property type="entry name" value="DUF58 DOMAIN-CONTAINING PROTEIN"/>
    <property type="match status" value="1"/>
</dbReference>
<gene>
    <name evidence="2" type="ORF">AWOD_II_0491</name>
</gene>
<proteinExistence type="predicted"/>
<dbReference type="AlphaFoldDB" id="A0A090I644"/>
<dbReference type="GeneID" id="28542741"/>
<dbReference type="PATRIC" id="fig|80852.17.peg.3258"/>
<reference evidence="3" key="1">
    <citation type="submission" date="2014-09" db="EMBL/GenBank/DDBJ databases">
        <authorList>
            <person name="Hjerde E."/>
        </authorList>
    </citation>
    <scope>NUCLEOTIDE SEQUENCE [LARGE SCALE GENOMIC DNA]</scope>
    <source>
        <strain evidence="3">06/09/139</strain>
    </source>
</reference>
<organism evidence="2 3">
    <name type="scientific">Aliivibrio wodanis</name>
    <dbReference type="NCBI Taxonomy" id="80852"/>
    <lineage>
        <taxon>Bacteria</taxon>
        <taxon>Pseudomonadati</taxon>
        <taxon>Pseudomonadota</taxon>
        <taxon>Gammaproteobacteria</taxon>
        <taxon>Vibrionales</taxon>
        <taxon>Vibrionaceae</taxon>
        <taxon>Aliivibrio</taxon>
    </lineage>
</organism>
<name>A0A090I644_9GAMM</name>
<dbReference type="PANTHER" id="PTHR33608">
    <property type="entry name" value="BLL2464 PROTEIN"/>
    <property type="match status" value="1"/>
</dbReference>
<sequence length="323" mass="36306">MNKMTLSLPPHSNGVTLSLNELVNYKNHSLQWLPPAQSVWSKMNGSHQSRQKGRGMDFSEVRQYQPGDDIRSIDWRVTARTGKTHTKLYSEEREQPTMLFVDLSDTMRFGSQMLFKSVQAAHFASLLSWITLAAKDRVGGIIFDGLSTLDCKPSSRQKVVLQFLQKIIEKHNTNSNSEPQDTAQQVSSFVKGLNQLQRLCPKGSEIVIISDFYALTDECKAIFSQLSKHNRIQFVMISDPLEQGSTRFNGSEYVSDNKRSAWLDFSSSSTKKALELQANLHKAYVQNMAMLLGIQLHCLSSGLPLLSQLTSSQDPSQQDKGVM</sequence>
<protein>
    <recommendedName>
        <fullName evidence="1">DUF58 domain-containing protein</fullName>
    </recommendedName>
</protein>
<dbReference type="OrthoDB" id="9776116at2"/>
<evidence type="ECO:0000313" key="3">
    <source>
        <dbReference type="Proteomes" id="UP000032427"/>
    </source>
</evidence>
<dbReference type="KEGG" id="awd:AWOD_II_0491"/>
<feature type="domain" description="DUF58" evidence="1">
    <location>
        <begin position="60"/>
        <end position="264"/>
    </location>
</feature>